<dbReference type="Proteomes" id="UP000652219">
    <property type="component" value="Unassembled WGS sequence"/>
</dbReference>
<name>A0A8H6JKT7_9PEZI</name>
<dbReference type="AlphaFoldDB" id="A0A8H6JKT7"/>
<evidence type="ECO:0000256" key="6">
    <source>
        <dbReference type="SAM" id="Phobius"/>
    </source>
</evidence>
<dbReference type="GO" id="GO:0016020">
    <property type="term" value="C:membrane"/>
    <property type="evidence" value="ECO:0007669"/>
    <property type="project" value="UniProtKB-SubCell"/>
</dbReference>
<keyword evidence="8" id="KW-1185">Reference proteome</keyword>
<evidence type="ECO:0000313" key="8">
    <source>
        <dbReference type="Proteomes" id="UP000652219"/>
    </source>
</evidence>
<feature type="transmembrane region" description="Helical" evidence="6">
    <location>
        <begin position="278"/>
        <end position="298"/>
    </location>
</feature>
<protein>
    <submittedName>
        <fullName evidence="7">Uncharacterized protein</fullName>
    </submittedName>
</protein>
<dbReference type="Gene3D" id="1.20.58.340">
    <property type="entry name" value="Magnesium transport protein CorA, transmembrane region"/>
    <property type="match status" value="1"/>
</dbReference>
<organism evidence="7 8">
    <name type="scientific">Colletotrichum sojae</name>
    <dbReference type="NCBI Taxonomy" id="2175907"/>
    <lineage>
        <taxon>Eukaryota</taxon>
        <taxon>Fungi</taxon>
        <taxon>Dikarya</taxon>
        <taxon>Ascomycota</taxon>
        <taxon>Pezizomycotina</taxon>
        <taxon>Sordariomycetes</taxon>
        <taxon>Hypocreomycetidae</taxon>
        <taxon>Glomerellales</taxon>
        <taxon>Glomerellaceae</taxon>
        <taxon>Colletotrichum</taxon>
        <taxon>Colletotrichum orchidearum species complex</taxon>
    </lineage>
</organism>
<evidence type="ECO:0000256" key="1">
    <source>
        <dbReference type="ARBA" id="ARBA00004141"/>
    </source>
</evidence>
<comment type="caution">
    <text evidence="7">The sequence shown here is derived from an EMBL/GenBank/DDBJ whole genome shotgun (WGS) entry which is preliminary data.</text>
</comment>
<keyword evidence="2 6" id="KW-0812">Transmembrane</keyword>
<keyword evidence="4 6" id="KW-0472">Membrane</keyword>
<evidence type="ECO:0000256" key="3">
    <source>
        <dbReference type="ARBA" id="ARBA00022989"/>
    </source>
</evidence>
<dbReference type="InterPro" id="IPR045863">
    <property type="entry name" value="CorA_TM1_TM2"/>
</dbReference>
<feature type="region of interest" description="Disordered" evidence="5">
    <location>
        <begin position="349"/>
        <end position="383"/>
    </location>
</feature>
<dbReference type="EMBL" id="WIGN01000040">
    <property type="protein sequence ID" value="KAF6814825.1"/>
    <property type="molecule type" value="Genomic_DNA"/>
</dbReference>
<keyword evidence="3 6" id="KW-1133">Transmembrane helix</keyword>
<dbReference type="SUPFAM" id="SSF144083">
    <property type="entry name" value="Magnesium transport protein CorA, transmembrane region"/>
    <property type="match status" value="1"/>
</dbReference>
<sequence>MEDPCLGWVRETKARRGKPYDYEVISIVEEFLKSIRGFREKTRDLHLSVTEMSQNNGNTNLRPHLLTNLVQAFEEIICRYVLAAKELSWTNRARMNVPEDRINPELLKITRQWCDRADHGINELLDRAKRDIILLGTTKDEIDRLIIAPIGPEFLLASILSNIQNNTIVDPKRHKFLEISALEEELEALRMVIQIQSRVFATYGKTLHPESFQSATIDWAYVKDRQAMFPLKEKLIVSQSEKLAVDDGALELLQNVAKALRLDLKQSIEILEEGHGKAIRVFTIVTLFFLPFFFGMNTTDVRNIDWDQRIFWTSALPITFGVITLAFVYGYKWDSIVESLSRRVPSQRSRSPRHILEDDLIPLAEDKKTEPRKQANEPMEEEK</sequence>
<proteinExistence type="predicted"/>
<feature type="transmembrane region" description="Helical" evidence="6">
    <location>
        <begin position="310"/>
        <end position="331"/>
    </location>
</feature>
<gene>
    <name evidence="7" type="ORF">CSOJ01_03836</name>
</gene>
<feature type="compositionally biased region" description="Basic and acidic residues" evidence="5">
    <location>
        <begin position="364"/>
        <end position="375"/>
    </location>
</feature>
<reference evidence="7 8" key="1">
    <citation type="journal article" date="2020" name="Phytopathology">
        <title>Genome Sequence Resources of Colletotrichum truncatum, C. plurivorum, C. musicola, and C. sojae: Four Species Pathogenic to Soybean (Glycine max).</title>
        <authorList>
            <person name="Rogerio F."/>
            <person name="Boufleur T.R."/>
            <person name="Ciampi-Guillardi M."/>
            <person name="Sukno S.A."/>
            <person name="Thon M.R."/>
            <person name="Massola Junior N.S."/>
            <person name="Baroncelli R."/>
        </authorList>
    </citation>
    <scope>NUCLEOTIDE SEQUENCE [LARGE SCALE GENOMIC DNA]</scope>
    <source>
        <strain evidence="7 8">LFN0009</strain>
    </source>
</reference>
<evidence type="ECO:0000313" key="7">
    <source>
        <dbReference type="EMBL" id="KAF6814825.1"/>
    </source>
</evidence>
<evidence type="ECO:0000256" key="2">
    <source>
        <dbReference type="ARBA" id="ARBA00022692"/>
    </source>
</evidence>
<evidence type="ECO:0000256" key="5">
    <source>
        <dbReference type="SAM" id="MobiDB-lite"/>
    </source>
</evidence>
<comment type="subcellular location">
    <subcellularLocation>
        <location evidence="1">Membrane</location>
        <topology evidence="1">Multi-pass membrane protein</topology>
    </subcellularLocation>
</comment>
<accession>A0A8H6JKT7</accession>
<evidence type="ECO:0000256" key="4">
    <source>
        <dbReference type="ARBA" id="ARBA00023136"/>
    </source>
</evidence>